<feature type="domain" description="UspA" evidence="1">
    <location>
        <begin position="19"/>
        <end position="128"/>
    </location>
</feature>
<dbReference type="InterPro" id="IPR006016">
    <property type="entry name" value="UspA"/>
</dbReference>
<dbReference type="Pfam" id="PF00582">
    <property type="entry name" value="Usp"/>
    <property type="match status" value="1"/>
</dbReference>
<gene>
    <name evidence="2" type="ORF">SAMN02983003_2262</name>
</gene>
<dbReference type="CDD" id="cd00293">
    <property type="entry name" value="USP-like"/>
    <property type="match status" value="1"/>
</dbReference>
<accession>A0A1K2HYF4</accession>
<dbReference type="STRING" id="665118.SAMN02983003_2262"/>
<dbReference type="EMBL" id="FPKU01000002">
    <property type="protein sequence ID" value="SFZ84879.1"/>
    <property type="molecule type" value="Genomic_DNA"/>
</dbReference>
<sequence length="170" mass="18187">MSETDQAPVPPEPVRDYKRKFLVVIDDTEECDRAVTFAAGRVKRTGGTVVLLSVIESEDFTQFLGVEEVMRAEAREAAETLLDQRIARINEIGGVRTETVIREGRPVEEIEKVIAADSSIAILVLAASASNEGPGPLVSAFATRSGAKALPLLITIVPGALTDEQIAALT</sequence>
<dbReference type="RefSeq" id="WP_072342814.1">
    <property type="nucleotide sequence ID" value="NZ_FPKU01000002.1"/>
</dbReference>
<keyword evidence="3" id="KW-1185">Reference proteome</keyword>
<dbReference type="OrthoDB" id="9813682at2"/>
<evidence type="ECO:0000313" key="3">
    <source>
        <dbReference type="Proteomes" id="UP000183447"/>
    </source>
</evidence>
<dbReference type="Proteomes" id="UP000183447">
    <property type="component" value="Unassembled WGS sequence"/>
</dbReference>
<proteinExistence type="predicted"/>
<dbReference type="SUPFAM" id="SSF52402">
    <property type="entry name" value="Adenine nucleotide alpha hydrolases-like"/>
    <property type="match status" value="1"/>
</dbReference>
<dbReference type="Gene3D" id="3.40.50.12370">
    <property type="match status" value="1"/>
</dbReference>
<evidence type="ECO:0000259" key="1">
    <source>
        <dbReference type="Pfam" id="PF00582"/>
    </source>
</evidence>
<protein>
    <submittedName>
        <fullName evidence="2">Nucleotide-binding universal stress protein, UspA family</fullName>
    </submittedName>
</protein>
<organism evidence="2 3">
    <name type="scientific">Devosia enhydra</name>
    <dbReference type="NCBI Taxonomy" id="665118"/>
    <lineage>
        <taxon>Bacteria</taxon>
        <taxon>Pseudomonadati</taxon>
        <taxon>Pseudomonadota</taxon>
        <taxon>Alphaproteobacteria</taxon>
        <taxon>Hyphomicrobiales</taxon>
        <taxon>Devosiaceae</taxon>
        <taxon>Devosia</taxon>
    </lineage>
</organism>
<reference evidence="2 3" key="1">
    <citation type="submission" date="2016-11" db="EMBL/GenBank/DDBJ databases">
        <authorList>
            <person name="Jaros S."/>
            <person name="Januszkiewicz K."/>
            <person name="Wedrychowicz H."/>
        </authorList>
    </citation>
    <scope>NUCLEOTIDE SEQUENCE [LARGE SCALE GENOMIC DNA]</scope>
    <source>
        <strain evidence="2 3">ATCC 23634</strain>
    </source>
</reference>
<name>A0A1K2HYF4_9HYPH</name>
<dbReference type="AlphaFoldDB" id="A0A1K2HYF4"/>
<evidence type="ECO:0000313" key="2">
    <source>
        <dbReference type="EMBL" id="SFZ84879.1"/>
    </source>
</evidence>